<protein>
    <submittedName>
        <fullName evidence="1">Uncharacterized protein</fullName>
    </submittedName>
</protein>
<evidence type="ECO:0000313" key="1">
    <source>
        <dbReference type="EMBL" id="GAA08405.1"/>
    </source>
</evidence>
<sequence length="40" mass="4364">MGIFIRTGRQTEVKGRAALRFWVSGMNAVPETISAGREIG</sequence>
<dbReference type="Proteomes" id="UP000004319">
    <property type="component" value="Unassembled WGS sequence"/>
</dbReference>
<accession>F7VDG0</accession>
<proteinExistence type="predicted"/>
<dbReference type="AlphaFoldDB" id="F7VDG0"/>
<gene>
    <name evidence="1" type="ORF">ATPR_1409</name>
</gene>
<name>F7VDG0_9PROT</name>
<comment type="caution">
    <text evidence="1">The sequence shown here is derived from an EMBL/GenBank/DDBJ whole genome shotgun (WGS) entry which is preliminary data.</text>
</comment>
<reference evidence="1 2" key="1">
    <citation type="journal article" date="2011" name="Biochem. Biophys. Res. Commun.">
        <title>Increased number of Arginine-based salt bridges contributes to the thermotolerance of thermotolerant acetic acid bacteria, Acetobacter tropicalis SKU1100.</title>
        <authorList>
            <person name="Matsutani M."/>
            <person name="Hirakawa H."/>
            <person name="Nishikura M."/>
            <person name="Soemphol W."/>
            <person name="Ali I.A.I."/>
            <person name="Yakushi T."/>
            <person name="Matsushita K."/>
        </authorList>
    </citation>
    <scope>NUCLEOTIDE SEQUENCE [LARGE SCALE GENOMIC DNA]</scope>
    <source>
        <strain evidence="1 2">NBRC 101654</strain>
    </source>
</reference>
<evidence type="ECO:0000313" key="2">
    <source>
        <dbReference type="Proteomes" id="UP000004319"/>
    </source>
</evidence>
<organism evidence="1 2">
    <name type="scientific">Acetobacter tropicalis NBRC 101654</name>
    <dbReference type="NCBI Taxonomy" id="749388"/>
    <lineage>
        <taxon>Bacteria</taxon>
        <taxon>Pseudomonadati</taxon>
        <taxon>Pseudomonadota</taxon>
        <taxon>Alphaproteobacteria</taxon>
        <taxon>Acetobacterales</taxon>
        <taxon>Acetobacteraceae</taxon>
        <taxon>Acetobacter</taxon>
    </lineage>
</organism>
<dbReference type="EMBL" id="BABS01000033">
    <property type="protein sequence ID" value="GAA08405.1"/>
    <property type="molecule type" value="Genomic_DNA"/>
</dbReference>